<reference evidence="15 16" key="1">
    <citation type="submission" date="2019-01" db="EMBL/GenBank/DDBJ databases">
        <title>Draft Genome and Complete Hox-Cluster Characterization of the Sterlet Sturgeon (Acipenser ruthenus).</title>
        <authorList>
            <person name="Wei Q."/>
        </authorList>
    </citation>
    <scope>NUCLEOTIDE SEQUENCE [LARGE SCALE GENOMIC DNA]</scope>
    <source>
        <strain evidence="15">WHYD16114868_AA</strain>
        <tissue evidence="15">Blood</tissue>
    </source>
</reference>
<keyword evidence="8 13" id="KW-1133">Transmembrane helix</keyword>
<evidence type="ECO:0000256" key="7">
    <source>
        <dbReference type="ARBA" id="ARBA00022882"/>
    </source>
</evidence>
<evidence type="ECO:0000256" key="11">
    <source>
        <dbReference type="ARBA" id="ARBA00023180"/>
    </source>
</evidence>
<dbReference type="GO" id="GO:0008331">
    <property type="term" value="F:high voltage-gated calcium channel activity"/>
    <property type="evidence" value="ECO:0007669"/>
    <property type="project" value="TreeGrafter"/>
</dbReference>
<evidence type="ECO:0000313" key="15">
    <source>
        <dbReference type="EMBL" id="RXM92772.1"/>
    </source>
</evidence>
<dbReference type="Gene3D" id="1.20.120.350">
    <property type="entry name" value="Voltage-gated potassium channels. Chain C"/>
    <property type="match status" value="1"/>
</dbReference>
<keyword evidence="9" id="KW-0406">Ion transport</keyword>
<comment type="caution">
    <text evidence="15">The sequence shown here is derived from an EMBL/GenBank/DDBJ whole genome shotgun (WGS) entry which is preliminary data.</text>
</comment>
<dbReference type="GO" id="GO:0045202">
    <property type="term" value="C:synapse"/>
    <property type="evidence" value="ECO:0007669"/>
    <property type="project" value="GOC"/>
</dbReference>
<proteinExistence type="predicted"/>
<keyword evidence="7" id="KW-0851">Voltage-gated channel</keyword>
<keyword evidence="16" id="KW-1185">Reference proteome</keyword>
<dbReference type="InterPro" id="IPR027359">
    <property type="entry name" value="Volt_channel_dom_sf"/>
</dbReference>
<evidence type="ECO:0000256" key="8">
    <source>
        <dbReference type="ARBA" id="ARBA00022989"/>
    </source>
</evidence>
<evidence type="ECO:0000256" key="4">
    <source>
        <dbReference type="ARBA" id="ARBA00022673"/>
    </source>
</evidence>
<dbReference type="GO" id="GO:0043025">
    <property type="term" value="C:neuronal cell body"/>
    <property type="evidence" value="ECO:0007669"/>
    <property type="project" value="TreeGrafter"/>
</dbReference>
<keyword evidence="2" id="KW-0813">Transport</keyword>
<evidence type="ECO:0000259" key="14">
    <source>
        <dbReference type="Pfam" id="PF00520"/>
    </source>
</evidence>
<protein>
    <submittedName>
        <fullName evidence="15">Putative voltage-dependent N-type calcium channel subunit alpha-1B</fullName>
    </submittedName>
</protein>
<keyword evidence="6" id="KW-0106">Calcium</keyword>
<evidence type="ECO:0000256" key="10">
    <source>
        <dbReference type="ARBA" id="ARBA00023136"/>
    </source>
</evidence>
<dbReference type="InterPro" id="IPR005821">
    <property type="entry name" value="Ion_trans_dom"/>
</dbReference>
<evidence type="ECO:0000256" key="3">
    <source>
        <dbReference type="ARBA" id="ARBA00022568"/>
    </source>
</evidence>
<comment type="subcellular location">
    <subcellularLocation>
        <location evidence="1">Membrane</location>
        <topology evidence="1">Multi-pass membrane protein</topology>
    </subcellularLocation>
</comment>
<dbReference type="Proteomes" id="UP000289886">
    <property type="component" value="Unassembled WGS sequence"/>
</dbReference>
<keyword evidence="4" id="KW-0107">Calcium channel</keyword>
<keyword evidence="10 13" id="KW-0472">Membrane</keyword>
<evidence type="ECO:0000256" key="2">
    <source>
        <dbReference type="ARBA" id="ARBA00022448"/>
    </source>
</evidence>
<feature type="transmembrane region" description="Helical" evidence="13">
    <location>
        <begin position="88"/>
        <end position="108"/>
    </location>
</feature>
<dbReference type="GO" id="GO:0007268">
    <property type="term" value="P:chemical synaptic transmission"/>
    <property type="evidence" value="ECO:0007669"/>
    <property type="project" value="TreeGrafter"/>
</dbReference>
<evidence type="ECO:0000256" key="13">
    <source>
        <dbReference type="SAM" id="Phobius"/>
    </source>
</evidence>
<dbReference type="EMBL" id="SCEB01005677">
    <property type="protein sequence ID" value="RXM92772.1"/>
    <property type="molecule type" value="Genomic_DNA"/>
</dbReference>
<dbReference type="PANTHER" id="PTHR45628:SF7">
    <property type="entry name" value="VOLTAGE-DEPENDENT CALCIUM CHANNEL TYPE A SUBUNIT ALPHA-1"/>
    <property type="match status" value="1"/>
</dbReference>
<organism evidence="15 16">
    <name type="scientific">Acipenser ruthenus</name>
    <name type="common">Sterlet sturgeon</name>
    <dbReference type="NCBI Taxonomy" id="7906"/>
    <lineage>
        <taxon>Eukaryota</taxon>
        <taxon>Metazoa</taxon>
        <taxon>Chordata</taxon>
        <taxon>Craniata</taxon>
        <taxon>Vertebrata</taxon>
        <taxon>Euteleostomi</taxon>
        <taxon>Actinopterygii</taxon>
        <taxon>Chondrostei</taxon>
        <taxon>Acipenseriformes</taxon>
        <taxon>Acipenseridae</taxon>
        <taxon>Acipenser</taxon>
    </lineage>
</organism>
<dbReference type="GO" id="GO:0098703">
    <property type="term" value="P:calcium ion import across plasma membrane"/>
    <property type="evidence" value="ECO:0007669"/>
    <property type="project" value="TreeGrafter"/>
</dbReference>
<gene>
    <name evidence="15" type="ORF">EOD39_19773</name>
</gene>
<evidence type="ECO:0000313" key="16">
    <source>
        <dbReference type="Proteomes" id="UP000289886"/>
    </source>
</evidence>
<feature type="domain" description="Ion transport" evidence="14">
    <location>
        <begin position="88"/>
        <end position="128"/>
    </location>
</feature>
<dbReference type="GO" id="GO:0005891">
    <property type="term" value="C:voltage-gated calcium channel complex"/>
    <property type="evidence" value="ECO:0007669"/>
    <property type="project" value="TreeGrafter"/>
</dbReference>
<dbReference type="InterPro" id="IPR050599">
    <property type="entry name" value="VDCC_alpha-1_subunit"/>
</dbReference>
<evidence type="ECO:0000256" key="5">
    <source>
        <dbReference type="ARBA" id="ARBA00022692"/>
    </source>
</evidence>
<evidence type="ECO:0000256" key="9">
    <source>
        <dbReference type="ARBA" id="ARBA00023065"/>
    </source>
</evidence>
<dbReference type="Pfam" id="PF00520">
    <property type="entry name" value="Ion_trans"/>
    <property type="match status" value="1"/>
</dbReference>
<accession>A0A444UXA6</accession>
<keyword evidence="12" id="KW-0407">Ion channel</keyword>
<sequence>MKMRVGCCDELKQVPGSRQRSPTYLGRLVRPLQLKGATLISGRQQTTHMEQTCSLCLPILKSSSAGVPLLDQCITLQNCKQPDDTEPYFIGIFCFEAGIKIIALGFAFHKGTYLRNGWNVMDFVVVLTG</sequence>
<dbReference type="AlphaFoldDB" id="A0A444UXA6"/>
<name>A0A444UXA6_ACIRT</name>
<dbReference type="PANTHER" id="PTHR45628">
    <property type="entry name" value="VOLTAGE-DEPENDENT CALCIUM CHANNEL TYPE A SUBUNIT ALPHA-1"/>
    <property type="match status" value="1"/>
</dbReference>
<keyword evidence="5 13" id="KW-0812">Transmembrane</keyword>
<evidence type="ECO:0000256" key="12">
    <source>
        <dbReference type="ARBA" id="ARBA00023303"/>
    </source>
</evidence>
<evidence type="ECO:0000256" key="6">
    <source>
        <dbReference type="ARBA" id="ARBA00022837"/>
    </source>
</evidence>
<keyword evidence="11" id="KW-0325">Glycoprotein</keyword>
<evidence type="ECO:0000256" key="1">
    <source>
        <dbReference type="ARBA" id="ARBA00004141"/>
    </source>
</evidence>
<keyword evidence="3" id="KW-0109">Calcium transport</keyword>